<protein>
    <recommendedName>
        <fullName evidence="3">Class I SAM-dependent methyltransferase</fullName>
    </recommendedName>
</protein>
<evidence type="ECO:0008006" key="3">
    <source>
        <dbReference type="Google" id="ProtNLM"/>
    </source>
</evidence>
<organism evidence="1 2">
    <name type="scientific">Candidatus Woesebacteria bacterium GW2011_GWA1_39_21</name>
    <dbReference type="NCBI Taxonomy" id="1618550"/>
    <lineage>
        <taxon>Bacteria</taxon>
        <taxon>Candidatus Woeseibacteriota</taxon>
    </lineage>
</organism>
<evidence type="ECO:0000313" key="1">
    <source>
        <dbReference type="EMBL" id="KKR10028.1"/>
    </source>
</evidence>
<comment type="caution">
    <text evidence="1">The sequence shown here is derived from an EMBL/GenBank/DDBJ whole genome shotgun (WGS) entry which is preliminary data.</text>
</comment>
<dbReference type="Proteomes" id="UP000034246">
    <property type="component" value="Unassembled WGS sequence"/>
</dbReference>
<sequence>MQYFTNYSSHFAVLTKVMTASGGPVLEVGMGIFSTPLLHWLCLDQDRKLTSLESAEKYYKLNRRFASPNHEIILIKDWDKFNFNSTWDVVFVDNDDQWRAPVVKKVANSANYIVIHDSDDPTYNYESIFPLFKYQYHYTKAQPNTSVLSNTIELSWLDEV</sequence>
<proteinExistence type="predicted"/>
<dbReference type="STRING" id="1618550.UT39_C0024G0007"/>
<name>A0A0G0N3M8_9BACT</name>
<accession>A0A0G0N3M8</accession>
<reference evidence="1 2" key="1">
    <citation type="journal article" date="2015" name="Nature">
        <title>rRNA introns, odd ribosomes, and small enigmatic genomes across a large radiation of phyla.</title>
        <authorList>
            <person name="Brown C.T."/>
            <person name="Hug L.A."/>
            <person name="Thomas B.C."/>
            <person name="Sharon I."/>
            <person name="Castelle C.J."/>
            <person name="Singh A."/>
            <person name="Wilkins M.J."/>
            <person name="Williams K.H."/>
            <person name="Banfield J.F."/>
        </authorList>
    </citation>
    <scope>NUCLEOTIDE SEQUENCE [LARGE SCALE GENOMIC DNA]</scope>
</reference>
<dbReference type="AlphaFoldDB" id="A0A0G0N3M8"/>
<dbReference type="EMBL" id="LBWP01000024">
    <property type="protein sequence ID" value="KKR10028.1"/>
    <property type="molecule type" value="Genomic_DNA"/>
</dbReference>
<gene>
    <name evidence="1" type="ORF">UT39_C0024G0007</name>
</gene>
<evidence type="ECO:0000313" key="2">
    <source>
        <dbReference type="Proteomes" id="UP000034246"/>
    </source>
</evidence>